<sequence length="249" mass="27805">MWSEQQIKKQISLELKHAAVKAGNQLRAGEVMGYSSPGSFSKLLKGTTRLKVERAELMDEFLEPHGGTQGPHSLVDLAALLHRRPEPKATDVMLASPMSAAGDDYEGDQKLAMKLVNELRRKNHTVYYAGERLKRPSKFDAYDVAYKENVDHIMNSRVFVLYLPRDIAEAVGPPSSVWIELGMALARGIPVTIFAPESTVLPYVVRRAVSDEASPSRHVLDVRYFDDPKKPAAWIRTHGDTVINGLSRR</sequence>
<name>A0ABP4WFS4_9ACTN</name>
<dbReference type="SUPFAM" id="SSF52309">
    <property type="entry name" value="N-(deoxy)ribosyltransferase-like"/>
    <property type="match status" value="1"/>
</dbReference>
<evidence type="ECO:0008006" key="3">
    <source>
        <dbReference type="Google" id="ProtNLM"/>
    </source>
</evidence>
<dbReference type="Proteomes" id="UP001501057">
    <property type="component" value="Unassembled WGS sequence"/>
</dbReference>
<accession>A0ABP4WFS4</accession>
<dbReference type="Gene3D" id="3.40.50.450">
    <property type="match status" value="1"/>
</dbReference>
<keyword evidence="2" id="KW-1185">Reference proteome</keyword>
<protein>
    <recommendedName>
        <fullName evidence="3">HTH cro/C1-type domain-containing protein</fullName>
    </recommendedName>
</protein>
<proteinExistence type="predicted"/>
<evidence type="ECO:0000313" key="1">
    <source>
        <dbReference type="EMBL" id="GAA1753857.1"/>
    </source>
</evidence>
<reference evidence="2" key="1">
    <citation type="journal article" date="2019" name="Int. J. Syst. Evol. Microbiol.">
        <title>The Global Catalogue of Microorganisms (GCM) 10K type strain sequencing project: providing services to taxonomists for standard genome sequencing and annotation.</title>
        <authorList>
            <consortium name="The Broad Institute Genomics Platform"/>
            <consortium name="The Broad Institute Genome Sequencing Center for Infectious Disease"/>
            <person name="Wu L."/>
            <person name="Ma J."/>
        </authorList>
    </citation>
    <scope>NUCLEOTIDE SEQUENCE [LARGE SCALE GENOMIC DNA]</scope>
    <source>
        <strain evidence="2">JCM 13518</strain>
    </source>
</reference>
<comment type="caution">
    <text evidence="1">The sequence shown here is derived from an EMBL/GenBank/DDBJ whole genome shotgun (WGS) entry which is preliminary data.</text>
</comment>
<gene>
    <name evidence="1" type="ORF">GCM10009710_36750</name>
</gene>
<dbReference type="EMBL" id="BAAAME010000011">
    <property type="protein sequence ID" value="GAA1753857.1"/>
    <property type="molecule type" value="Genomic_DNA"/>
</dbReference>
<organism evidence="1 2">
    <name type="scientific">Aeromicrobium alkaliterrae</name>
    <dbReference type="NCBI Taxonomy" id="302168"/>
    <lineage>
        <taxon>Bacteria</taxon>
        <taxon>Bacillati</taxon>
        <taxon>Actinomycetota</taxon>
        <taxon>Actinomycetes</taxon>
        <taxon>Propionibacteriales</taxon>
        <taxon>Nocardioidaceae</taxon>
        <taxon>Aeromicrobium</taxon>
    </lineage>
</organism>
<evidence type="ECO:0000313" key="2">
    <source>
        <dbReference type="Proteomes" id="UP001501057"/>
    </source>
</evidence>